<dbReference type="RefSeq" id="WP_003022686.1">
    <property type="nucleotide sequence ID" value="NZ_CACRSY010000008.1"/>
</dbReference>
<organism evidence="7">
    <name type="scientific">Blautia hansenii</name>
    <name type="common">Ruminococcus hansenii</name>
    <dbReference type="NCBI Taxonomy" id="1322"/>
    <lineage>
        <taxon>Bacteria</taxon>
        <taxon>Bacillati</taxon>
        <taxon>Bacillota</taxon>
        <taxon>Clostridia</taxon>
        <taxon>Lachnospirales</taxon>
        <taxon>Lachnospiraceae</taxon>
        <taxon>Blautia</taxon>
    </lineage>
</organism>
<gene>
    <name evidence="7" type="ORF">BHLFYP23_02141</name>
</gene>
<dbReference type="EMBL" id="CACRSY010000008">
    <property type="protein sequence ID" value="VYS93461.1"/>
    <property type="molecule type" value="Genomic_DNA"/>
</dbReference>
<dbReference type="CDD" id="cd06583">
    <property type="entry name" value="PGRP"/>
    <property type="match status" value="1"/>
</dbReference>
<reference evidence="7" key="1">
    <citation type="submission" date="2019-11" db="EMBL/GenBank/DDBJ databases">
        <authorList>
            <person name="Feng L."/>
        </authorList>
    </citation>
    <scope>NUCLEOTIDE SEQUENCE</scope>
    <source>
        <strain evidence="7">BhanseniiLFYP23</strain>
    </source>
</reference>
<evidence type="ECO:0000256" key="2">
    <source>
        <dbReference type="ARBA" id="ARBA00011901"/>
    </source>
</evidence>
<dbReference type="InterPro" id="IPR002502">
    <property type="entry name" value="Amidase_domain"/>
</dbReference>
<dbReference type="Gene3D" id="3.40.80.10">
    <property type="entry name" value="Peptidoglycan recognition protein-like"/>
    <property type="match status" value="1"/>
</dbReference>
<keyword evidence="5" id="KW-0472">Membrane</keyword>
<dbReference type="AlphaFoldDB" id="A0A6N2SMX7"/>
<evidence type="ECO:0000259" key="6">
    <source>
        <dbReference type="SMART" id="SM00644"/>
    </source>
</evidence>
<dbReference type="GO" id="GO:0008745">
    <property type="term" value="F:N-acetylmuramoyl-L-alanine amidase activity"/>
    <property type="evidence" value="ECO:0007669"/>
    <property type="project" value="UniProtKB-EC"/>
</dbReference>
<keyword evidence="5" id="KW-1133">Transmembrane helix</keyword>
<dbReference type="GO" id="GO:0009253">
    <property type="term" value="P:peptidoglycan catabolic process"/>
    <property type="evidence" value="ECO:0007669"/>
    <property type="project" value="InterPro"/>
</dbReference>
<evidence type="ECO:0000256" key="3">
    <source>
        <dbReference type="ARBA" id="ARBA00022801"/>
    </source>
</evidence>
<evidence type="ECO:0000313" key="7">
    <source>
        <dbReference type="EMBL" id="VYS93461.1"/>
    </source>
</evidence>
<evidence type="ECO:0000256" key="4">
    <source>
        <dbReference type="ARBA" id="ARBA00023316"/>
    </source>
</evidence>
<accession>A0A6N2SMX7</accession>
<dbReference type="GO" id="GO:0009254">
    <property type="term" value="P:peptidoglycan turnover"/>
    <property type="evidence" value="ECO:0007669"/>
    <property type="project" value="TreeGrafter"/>
</dbReference>
<name>A0A6N2SMX7_BLAHA</name>
<feature type="transmembrane region" description="Helical" evidence="5">
    <location>
        <begin position="32"/>
        <end position="49"/>
    </location>
</feature>
<proteinExistence type="predicted"/>
<keyword evidence="5" id="KW-0812">Transmembrane</keyword>
<dbReference type="SUPFAM" id="SSF55846">
    <property type="entry name" value="N-acetylmuramoyl-L-alanine amidase-like"/>
    <property type="match status" value="1"/>
</dbReference>
<protein>
    <recommendedName>
        <fullName evidence="2">N-acetylmuramoyl-L-alanine amidase</fullName>
        <ecNumber evidence="2">3.5.1.28</ecNumber>
    </recommendedName>
</protein>
<dbReference type="InterPro" id="IPR036505">
    <property type="entry name" value="Amidase/PGRP_sf"/>
</dbReference>
<dbReference type="EC" id="3.5.1.28" evidence="2"/>
<dbReference type="PANTHER" id="PTHR30417:SF1">
    <property type="entry name" value="N-ACETYLMURAMOYL-L-ALANINE AMIDASE AMID"/>
    <property type="match status" value="1"/>
</dbReference>
<comment type="catalytic activity">
    <reaction evidence="1">
        <text>Hydrolyzes the link between N-acetylmuramoyl residues and L-amino acid residues in certain cell-wall glycopeptides.</text>
        <dbReference type="EC" id="3.5.1.28"/>
    </reaction>
</comment>
<keyword evidence="3" id="KW-0378">Hydrolase</keyword>
<feature type="domain" description="N-acetylmuramoyl-L-alanine amidase" evidence="6">
    <location>
        <begin position="85"/>
        <end position="220"/>
    </location>
</feature>
<dbReference type="Pfam" id="PF01510">
    <property type="entry name" value="Amidase_2"/>
    <property type="match status" value="1"/>
</dbReference>
<dbReference type="InterPro" id="IPR051206">
    <property type="entry name" value="NAMLAA_amidase_2"/>
</dbReference>
<keyword evidence="4" id="KW-0961">Cell wall biogenesis/degradation</keyword>
<evidence type="ECO:0000256" key="1">
    <source>
        <dbReference type="ARBA" id="ARBA00001561"/>
    </source>
</evidence>
<sequence length="245" mass="28714">MMLRKRDEEVLDFESRRQQRRKKRIRQRRRRIFLFLCSVLTVLLLFFLVNKVKNKVEEHRLLKARNESFVGAPPFDVDLIEPNEYSRPGTLLEKIKGIVVHYTANPGSTAKNNRDYFDGLKESHETKVSSHFVVGIDGEIVQCVPSTEIAYASNSRNDDTLSIECCHVDETGEFTDATYLSLVRLTGWLCYRFNLTEDDVIRHYDVTGKICPKYYVENPKQWEKFKQDVKAQIKEVEKEVKESEK</sequence>
<dbReference type="GO" id="GO:0071555">
    <property type="term" value="P:cell wall organization"/>
    <property type="evidence" value="ECO:0007669"/>
    <property type="project" value="UniProtKB-KW"/>
</dbReference>
<dbReference type="PANTHER" id="PTHR30417">
    <property type="entry name" value="N-ACETYLMURAMOYL-L-ALANINE AMIDASE AMID"/>
    <property type="match status" value="1"/>
</dbReference>
<evidence type="ECO:0000256" key="5">
    <source>
        <dbReference type="SAM" id="Phobius"/>
    </source>
</evidence>
<dbReference type="SMART" id="SM00644">
    <property type="entry name" value="Ami_2"/>
    <property type="match status" value="1"/>
</dbReference>